<dbReference type="GO" id="GO:0033549">
    <property type="term" value="F:MAP kinase phosphatase activity"/>
    <property type="evidence" value="ECO:0007669"/>
    <property type="project" value="TreeGrafter"/>
</dbReference>
<feature type="compositionally biased region" description="Basic and acidic residues" evidence="2">
    <location>
        <begin position="1074"/>
        <end position="1090"/>
    </location>
</feature>
<proteinExistence type="inferred from homology"/>
<dbReference type="GO" id="GO:0008138">
    <property type="term" value="F:protein tyrosine/serine/threonine phosphatase activity"/>
    <property type="evidence" value="ECO:0007669"/>
    <property type="project" value="InterPro"/>
</dbReference>
<evidence type="ECO:0000313" key="5">
    <source>
        <dbReference type="Ensembl" id="ENSACIP00000026857.1"/>
    </source>
</evidence>
<evidence type="ECO:0000256" key="2">
    <source>
        <dbReference type="SAM" id="MobiDB-lite"/>
    </source>
</evidence>
<organism evidence="5 6">
    <name type="scientific">Amphilophus citrinellus</name>
    <name type="common">Midas cichlid</name>
    <name type="synonym">Cichlasoma citrinellum</name>
    <dbReference type="NCBI Taxonomy" id="61819"/>
    <lineage>
        <taxon>Eukaryota</taxon>
        <taxon>Metazoa</taxon>
        <taxon>Chordata</taxon>
        <taxon>Craniata</taxon>
        <taxon>Vertebrata</taxon>
        <taxon>Euteleostomi</taxon>
        <taxon>Actinopterygii</taxon>
        <taxon>Neopterygii</taxon>
        <taxon>Teleostei</taxon>
        <taxon>Neoteleostei</taxon>
        <taxon>Acanthomorphata</taxon>
        <taxon>Ovalentaria</taxon>
        <taxon>Cichlomorphae</taxon>
        <taxon>Cichliformes</taxon>
        <taxon>Cichlidae</taxon>
        <taxon>New World cichlids</taxon>
        <taxon>Cichlasomatinae</taxon>
        <taxon>Heroini</taxon>
        <taxon>Amphilophus</taxon>
    </lineage>
</organism>
<evidence type="ECO:0000256" key="1">
    <source>
        <dbReference type="ARBA" id="ARBA00008601"/>
    </source>
</evidence>
<dbReference type="GeneTree" id="ENSGT00940000159723"/>
<dbReference type="GO" id="GO:0014866">
    <property type="term" value="P:skeletal myofibril assembly"/>
    <property type="evidence" value="ECO:0007669"/>
    <property type="project" value="Ensembl"/>
</dbReference>
<feature type="region of interest" description="Disordered" evidence="2">
    <location>
        <begin position="1070"/>
        <end position="1097"/>
    </location>
</feature>
<dbReference type="PANTHER" id="PTHR45682:SF4">
    <property type="entry name" value="SERINE_THREONINE_TYROSINE-INTERACTING-LIKE PROTEIN 2"/>
    <property type="match status" value="1"/>
</dbReference>
<dbReference type="Gene3D" id="3.90.190.10">
    <property type="entry name" value="Protein tyrosine phosphatase superfamily"/>
    <property type="match status" value="1"/>
</dbReference>
<sequence length="1149" mass="128201">MASANESGEHGDQTVPDREEEEERSVRGVQSHYLRCPSPNFSMTSESRFSMISGSDAESIFMEPIHLSSAIAAKKIINEELPFRGVRTESIPESMLETAEQLMVEDLYNRVRDMVDDRSPYNTPCVLDIQRAMVQDRLEAPSNPVDEVWPNIFIAEKSVAVNKARLKRMGITHILNTAHGTGVYTNESFYASMNIKYMGIEVDDFPDADISPHFRATAEFLDDALLTHKGKVLVVSMMGISRSAILVASYLMIFHNMTIMEALTSIRKKRAINPNEGFLKQLRELNETLMEERDDDDETLSQCSVIDARARAQEEQSMIEVKANSIMLEEEEDGESVMSSVASSAAAAALKNGLIGAQNGFNNQISNGVQEKIALPEKEGKEDGNDDDGLDSMIREWQQRNEKYQSDEWWEAQLNSDGEDEESLPGGCLKKKEDGDTDVDSVTSEDIRAVKDRLKRRNRRPPSDTMSTSSCMSYSDLWKQRLKEIEEQAAARYHKKEDDEGSESAATEDEGVKKKIDDEVDSILSDTSSMYNFCQKNKEKMSPLERWRVKRIQFGWNKKDREDGEKSSVGDGEEEPKTPSLQEVNLTAYQAWKLRQQKRLGEENTDEILELSRGEDLATIRRRQRREELLERSKKTLEESQSVCGWETESCISGGTIPLSAFWAGAGVTGPPSAANDDNMSMLSGRSSVISSVSQARSTRSSQSAVPVNPVPPVPPILPVPTVQGPGGEPMVNLASIQNWIANVVSETIKQKHSEMSLPPPSRAGSELSFGAPSNVISGRSVDDDKASLLSGASYSSSLLQGRGRAASVLSSGGSSSISGLSGRGSALGSNLGSTLGSKKNKITTTSVPLFSLFQDQVDLGKLDNMDKEIKSEMRDKMSTYEKKKILEDNKRSTLFKKKKPKEDEDEEDERKKKEEEFLEETKKKEKPKRSYGLSGCLNLNPALEKDTNTSIDDWLKSVRPPPRKPASGAEAGPSEDPYDDLDASASEFDFSSRTASYAADEVEDNERYGVTSRYRARLHEDLSTEDADYSCNGFTQSHNYSRAGRSYGTYEESDEGAESYCDFSTKRKFAHHSRYESSETEGRRTRREEAAEEEDDDIAAFIAQTRQRIRARAFVEAEDDEVLTAWRAQQEAKREKRILENSSDAEGF</sequence>
<feature type="region of interest" description="Disordered" evidence="2">
    <location>
        <begin position="489"/>
        <end position="519"/>
    </location>
</feature>
<dbReference type="AlphaFoldDB" id="A0A3Q0SVT2"/>
<dbReference type="InterPro" id="IPR020422">
    <property type="entry name" value="TYR_PHOSPHATASE_DUAL_dom"/>
</dbReference>
<dbReference type="PROSITE" id="PS50056">
    <property type="entry name" value="TYR_PHOSPHATASE_2"/>
    <property type="match status" value="1"/>
</dbReference>
<evidence type="ECO:0000259" key="3">
    <source>
        <dbReference type="PROSITE" id="PS50054"/>
    </source>
</evidence>
<evidence type="ECO:0000259" key="4">
    <source>
        <dbReference type="PROSITE" id="PS50056"/>
    </source>
</evidence>
<dbReference type="InterPro" id="IPR020405">
    <property type="entry name" value="Atypical_DUSP_subfamA"/>
</dbReference>
<feature type="region of interest" description="Disordered" evidence="2">
    <location>
        <begin position="560"/>
        <end position="583"/>
    </location>
</feature>
<reference evidence="5" key="2">
    <citation type="submission" date="2025-09" db="UniProtKB">
        <authorList>
            <consortium name="Ensembl"/>
        </authorList>
    </citation>
    <scope>IDENTIFICATION</scope>
</reference>
<protein>
    <submittedName>
        <fullName evidence="5">Dual specificity phosphatase 27</fullName>
    </submittedName>
</protein>
<name>A0A3Q0SVT2_AMPCI</name>
<feature type="compositionally biased region" description="Acidic residues" evidence="2">
    <location>
        <begin position="499"/>
        <end position="509"/>
    </location>
</feature>
<dbReference type="PANTHER" id="PTHR45682">
    <property type="entry name" value="AGAP008228-PA"/>
    <property type="match status" value="1"/>
</dbReference>
<dbReference type="InterPro" id="IPR000340">
    <property type="entry name" value="Dual-sp_phosphatase_cat-dom"/>
</dbReference>
<feature type="domain" description="Tyrosine specific protein phosphatases" evidence="4">
    <location>
        <begin position="212"/>
        <end position="270"/>
    </location>
</feature>
<dbReference type="InterPro" id="IPR029021">
    <property type="entry name" value="Prot-tyrosine_phosphatase-like"/>
</dbReference>
<feature type="domain" description="Tyrosine-protein phosphatase" evidence="3">
    <location>
        <begin position="143"/>
        <end position="291"/>
    </location>
</feature>
<dbReference type="PRINTS" id="PR01909">
    <property type="entry name" value="ADSPHPHTASEA"/>
</dbReference>
<dbReference type="SUPFAM" id="SSF52799">
    <property type="entry name" value="(Phosphotyrosine protein) phosphatases II"/>
    <property type="match status" value="1"/>
</dbReference>
<feature type="region of interest" description="Disordered" evidence="2">
    <location>
        <begin position="1"/>
        <end position="30"/>
    </location>
</feature>
<dbReference type="Ensembl" id="ENSACIT00000027564.1">
    <property type="protein sequence ID" value="ENSACIP00000026857.1"/>
    <property type="gene ID" value="ENSACIG00000020763.1"/>
</dbReference>
<feature type="region of interest" description="Disordered" evidence="2">
    <location>
        <begin position="415"/>
        <end position="472"/>
    </location>
</feature>
<keyword evidence="6" id="KW-1185">Reference proteome</keyword>
<dbReference type="SMART" id="SM00195">
    <property type="entry name" value="DSPc"/>
    <property type="match status" value="1"/>
</dbReference>
<dbReference type="PROSITE" id="PS50054">
    <property type="entry name" value="TYR_PHOSPHATASE_DUAL"/>
    <property type="match status" value="1"/>
</dbReference>
<dbReference type="GO" id="GO:0043409">
    <property type="term" value="P:negative regulation of MAPK cascade"/>
    <property type="evidence" value="ECO:0007669"/>
    <property type="project" value="TreeGrafter"/>
</dbReference>
<feature type="compositionally biased region" description="Basic and acidic residues" evidence="2">
    <location>
        <begin position="7"/>
        <end position="17"/>
    </location>
</feature>
<dbReference type="Pfam" id="PF00782">
    <property type="entry name" value="DSPc"/>
    <property type="match status" value="1"/>
</dbReference>
<feature type="compositionally biased region" description="Basic and acidic residues" evidence="2">
    <location>
        <begin position="910"/>
        <end position="924"/>
    </location>
</feature>
<dbReference type="STRING" id="61819.ENSACIP00000026857"/>
<dbReference type="Proteomes" id="UP000261340">
    <property type="component" value="Unplaced"/>
</dbReference>
<feature type="region of interest" description="Disordered" evidence="2">
    <location>
        <begin position="892"/>
        <end position="1057"/>
    </location>
</feature>
<reference evidence="5" key="1">
    <citation type="submission" date="2025-08" db="UniProtKB">
        <authorList>
            <consortium name="Ensembl"/>
        </authorList>
    </citation>
    <scope>IDENTIFICATION</scope>
</reference>
<comment type="similarity">
    <text evidence="1">Belongs to the protein-tyrosine phosphatase family. Non-receptor class dual specificity subfamily.</text>
</comment>
<dbReference type="InterPro" id="IPR000387">
    <property type="entry name" value="Tyr_Pase_dom"/>
</dbReference>
<evidence type="ECO:0000313" key="6">
    <source>
        <dbReference type="Proteomes" id="UP000261340"/>
    </source>
</evidence>
<dbReference type="PRINTS" id="PR01908">
    <property type="entry name" value="ADSPHPHTASE"/>
</dbReference>
<accession>A0A3Q0SVT2</accession>
<dbReference type="GO" id="GO:0005737">
    <property type="term" value="C:cytoplasm"/>
    <property type="evidence" value="ECO:0007669"/>
    <property type="project" value="TreeGrafter"/>
</dbReference>